<dbReference type="InterPro" id="IPR013785">
    <property type="entry name" value="Aldolase_TIM"/>
</dbReference>
<dbReference type="Pfam" id="PF03060">
    <property type="entry name" value="NMO"/>
    <property type="match status" value="1"/>
</dbReference>
<gene>
    <name evidence="4" type="ORF">MNB_SV-8-1032</name>
</gene>
<evidence type="ECO:0000313" key="4">
    <source>
        <dbReference type="EMBL" id="SFV58022.1"/>
    </source>
</evidence>
<dbReference type="CDD" id="cd04730">
    <property type="entry name" value="NPD_like"/>
    <property type="match status" value="1"/>
</dbReference>
<keyword evidence="1" id="KW-0285">Flavoprotein</keyword>
<dbReference type="Gene3D" id="3.20.20.70">
    <property type="entry name" value="Aldolase class I"/>
    <property type="match status" value="1"/>
</dbReference>
<name>A0A1W1BX47_9ZZZZ</name>
<dbReference type="SUPFAM" id="SSF51412">
    <property type="entry name" value="Inosine monophosphate dehydrogenase (IMPDH)"/>
    <property type="match status" value="1"/>
</dbReference>
<dbReference type="AlphaFoldDB" id="A0A1W1BX47"/>
<keyword evidence="3 4" id="KW-0560">Oxidoreductase</keyword>
<sequence>MAFKSFKIGKYTIEKPIIQGGMGVGISWDQLAGTVSKEGGLGVISAVGTGVYKKRKYLHGNEMVGKEHRPLEAINFYSYEALEHIFKNARKICGDKPLAANVLYAQSDYDRVVQDACKAGANIIITGAGLPLTMPEAAKEYPDVALVPIVSTAKALRILCRRWKKTHNRLPDAVIVEGPLSGGHQGFKYDECFLEENQLENILAPVIEEAKNWGSMPVIAAGGIWNHDDIVKMMEIGADAVQMGTRFIGTVECDASEVMKQVIIDSTEDTIKLFKSPVGYPARGVKTNLHKSIEEGTAPKVACISNCVAPCERGKEAKVVGYCIADRLTDAYDGLIDTGLFFTGANGYRLSEIITVKELMHKLMEGEDK</sequence>
<dbReference type="PANTHER" id="PTHR32332:SF18">
    <property type="entry name" value="2-NITROPROPANE DIOXYGENASE"/>
    <property type="match status" value="1"/>
</dbReference>
<keyword evidence="2" id="KW-0288">FMN</keyword>
<evidence type="ECO:0000256" key="3">
    <source>
        <dbReference type="ARBA" id="ARBA00023002"/>
    </source>
</evidence>
<dbReference type="EC" id="1.3.1.9" evidence="4"/>
<dbReference type="GO" id="GO:0018580">
    <property type="term" value="F:nitronate monooxygenase activity"/>
    <property type="evidence" value="ECO:0007669"/>
    <property type="project" value="InterPro"/>
</dbReference>
<evidence type="ECO:0000256" key="1">
    <source>
        <dbReference type="ARBA" id="ARBA00022630"/>
    </source>
</evidence>
<protein>
    <submittedName>
        <fullName evidence="4">Enoyl-[acyl-carrier-protein] reductase [FMN]</fullName>
        <ecNumber evidence="4">1.3.1.9</ecNumber>
    </submittedName>
</protein>
<organism evidence="4">
    <name type="scientific">hydrothermal vent metagenome</name>
    <dbReference type="NCBI Taxonomy" id="652676"/>
    <lineage>
        <taxon>unclassified sequences</taxon>
        <taxon>metagenomes</taxon>
        <taxon>ecological metagenomes</taxon>
    </lineage>
</organism>
<reference evidence="4" key="1">
    <citation type="submission" date="2016-10" db="EMBL/GenBank/DDBJ databases">
        <authorList>
            <person name="de Groot N.N."/>
        </authorList>
    </citation>
    <scope>NUCLEOTIDE SEQUENCE</scope>
</reference>
<dbReference type="InterPro" id="IPR004136">
    <property type="entry name" value="NMO"/>
</dbReference>
<evidence type="ECO:0000256" key="2">
    <source>
        <dbReference type="ARBA" id="ARBA00022643"/>
    </source>
</evidence>
<proteinExistence type="predicted"/>
<dbReference type="GO" id="GO:0004318">
    <property type="term" value="F:enoyl-[acyl-carrier-protein] reductase (NADH) activity"/>
    <property type="evidence" value="ECO:0007669"/>
    <property type="project" value="UniProtKB-EC"/>
</dbReference>
<dbReference type="PANTHER" id="PTHR32332">
    <property type="entry name" value="2-NITROPROPANE DIOXYGENASE"/>
    <property type="match status" value="1"/>
</dbReference>
<dbReference type="EMBL" id="FPHD01000047">
    <property type="protein sequence ID" value="SFV58022.1"/>
    <property type="molecule type" value="Genomic_DNA"/>
</dbReference>
<accession>A0A1W1BX47</accession>